<evidence type="ECO:0000256" key="1">
    <source>
        <dbReference type="SAM" id="Coils"/>
    </source>
</evidence>
<keyword evidence="1" id="KW-0175">Coiled coil</keyword>
<evidence type="ECO:0000256" key="2">
    <source>
        <dbReference type="SAM" id="MobiDB-lite"/>
    </source>
</evidence>
<dbReference type="EMBL" id="ACPB03000876">
    <property type="status" value="NOT_ANNOTATED_CDS"/>
    <property type="molecule type" value="Genomic_DNA"/>
</dbReference>
<dbReference type="PANTHER" id="PTHR20905">
    <property type="entry name" value="N-ACETYLTRANSFERASE-RELATED"/>
    <property type="match status" value="1"/>
</dbReference>
<reference evidence="4" key="1">
    <citation type="submission" date="2025-05" db="UniProtKB">
        <authorList>
            <consortium name="EnsemblMetazoa"/>
        </authorList>
    </citation>
    <scope>IDENTIFICATION</scope>
</reference>
<dbReference type="CDD" id="cd04301">
    <property type="entry name" value="NAT_SF"/>
    <property type="match status" value="1"/>
</dbReference>
<dbReference type="InterPro" id="IPR000182">
    <property type="entry name" value="GNAT_dom"/>
</dbReference>
<protein>
    <recommendedName>
        <fullName evidence="3">N-acetyltransferase domain-containing protein</fullName>
    </recommendedName>
</protein>
<dbReference type="Pfam" id="PF00583">
    <property type="entry name" value="Acetyltransf_1"/>
    <property type="match status" value="1"/>
</dbReference>
<feature type="compositionally biased region" description="Basic residues" evidence="2">
    <location>
        <begin position="403"/>
        <end position="423"/>
    </location>
</feature>
<accession>A0ABL0E9S0</accession>
<organism evidence="4 5">
    <name type="scientific">Rhodnius prolixus</name>
    <name type="common">Triatomid bug</name>
    <dbReference type="NCBI Taxonomy" id="13249"/>
    <lineage>
        <taxon>Eukaryota</taxon>
        <taxon>Metazoa</taxon>
        <taxon>Ecdysozoa</taxon>
        <taxon>Arthropoda</taxon>
        <taxon>Hexapoda</taxon>
        <taxon>Insecta</taxon>
        <taxon>Pterygota</taxon>
        <taxon>Neoptera</taxon>
        <taxon>Paraneoptera</taxon>
        <taxon>Hemiptera</taxon>
        <taxon>Heteroptera</taxon>
        <taxon>Panheteroptera</taxon>
        <taxon>Cimicomorpha</taxon>
        <taxon>Reduviidae</taxon>
        <taxon>Triatominae</taxon>
        <taxon>Rhodnius</taxon>
    </lineage>
</organism>
<feature type="compositionally biased region" description="Basic residues" evidence="2">
    <location>
        <begin position="180"/>
        <end position="196"/>
    </location>
</feature>
<name>A0ABL0E9S0_RHOPR</name>
<dbReference type="GeneID" id="141448762"/>
<proteinExistence type="predicted"/>
<feature type="coiled-coil region" evidence="1">
    <location>
        <begin position="140"/>
        <end position="172"/>
    </location>
</feature>
<keyword evidence="5" id="KW-1185">Reference proteome</keyword>
<dbReference type="RefSeq" id="XP_073973458.1">
    <property type="nucleotide sequence ID" value="XM_074117357.1"/>
</dbReference>
<dbReference type="InterPro" id="IPR016181">
    <property type="entry name" value="Acyl_CoA_acyltransferase"/>
</dbReference>
<feature type="region of interest" description="Disordered" evidence="2">
    <location>
        <begin position="180"/>
        <end position="200"/>
    </location>
</feature>
<feature type="region of interest" description="Disordered" evidence="2">
    <location>
        <begin position="402"/>
        <end position="423"/>
    </location>
</feature>
<evidence type="ECO:0000313" key="4">
    <source>
        <dbReference type="EnsemblMetazoa" id="RPRC012060.P45"/>
    </source>
</evidence>
<dbReference type="SUPFAM" id="SSF55729">
    <property type="entry name" value="Acyl-CoA N-acyltransferases (Nat)"/>
    <property type="match status" value="1"/>
</dbReference>
<sequence length="423" mass="49110">MPPQKKTAKGRTARKKKTAHDLLKMNELNPLRVEYENEPPSMTADRMLTNGDIVWARHYQGIKIQQLFSDFYNPVIDLLQQSTLRDDPLCRIFKMDKNWRAMEEMLFKARDWLSQSLSLVAVDEETDQVYGAVIGRIVNSDELLNEMEQLKEMEIKQQKEKEEQKLAAVSKKELRSISRKSIRNKKKSAKTKKGAKQPKEITKQNQEALRADLMRSSVRTKKVVIPTRTYPKLDPPVDVIPIEEKTVVQPCIFDDSYEGYSDEILTKFLHFRYCLFSVIDLFFEFRCYYKIYGWTVNQEHQNQGIGKALLGAAEEMCQKLQIPAIVSVFTSVSSQHIAEKFKYSLIAMLTYEAWSDIRIENELYACLMIKYLDVPQIASYIKKSKTLDHKDILKSEAAEKLRNKTAKGKSAAKKEKKTKKKKK</sequence>
<dbReference type="Proteomes" id="UP000015103">
    <property type="component" value="Unassembled WGS sequence"/>
</dbReference>
<evidence type="ECO:0000259" key="3">
    <source>
        <dbReference type="PROSITE" id="PS51186"/>
    </source>
</evidence>
<feature type="domain" description="N-acetyltransferase" evidence="3">
    <location>
        <begin position="225"/>
        <end position="373"/>
    </location>
</feature>
<dbReference type="PROSITE" id="PS51186">
    <property type="entry name" value="GNAT"/>
    <property type="match status" value="1"/>
</dbReference>
<dbReference type="PANTHER" id="PTHR20905:SF28">
    <property type="entry name" value="GH28833P-RELATED"/>
    <property type="match status" value="1"/>
</dbReference>
<dbReference type="Gene3D" id="3.40.630.30">
    <property type="match status" value="2"/>
</dbReference>
<evidence type="ECO:0000313" key="5">
    <source>
        <dbReference type="Proteomes" id="UP000015103"/>
    </source>
</evidence>
<dbReference type="EnsemblMetazoa" id="RPRC012060.R45">
    <property type="protein sequence ID" value="RPRC012060.P45"/>
    <property type="gene ID" value="RPRC012060"/>
</dbReference>